<proteinExistence type="predicted"/>
<dbReference type="GO" id="GO:0106064">
    <property type="term" value="P:regulation of cobalamin metabolic process"/>
    <property type="evidence" value="ECO:0007669"/>
    <property type="project" value="TreeGrafter"/>
</dbReference>
<feature type="domain" description="HpcH/HpaI aldolase/citrate lyase" evidence="2">
    <location>
        <begin position="493"/>
        <end position="666"/>
    </location>
</feature>
<dbReference type="InterPro" id="IPR040442">
    <property type="entry name" value="Pyrv_kinase-like_dom_sf"/>
</dbReference>
<dbReference type="Proteomes" id="UP000046393">
    <property type="component" value="Unplaced"/>
</dbReference>
<dbReference type="Gene3D" id="3.20.20.60">
    <property type="entry name" value="Phosphoenolpyruvate-binding domains"/>
    <property type="match status" value="1"/>
</dbReference>
<dbReference type="GO" id="GO:0047777">
    <property type="term" value="F:(S)-citramalyl-CoA lyase activity"/>
    <property type="evidence" value="ECO:0007669"/>
    <property type="project" value="TreeGrafter"/>
</dbReference>
<sequence>LFRLVHILVQARTGETCSARCSSSYNQDDYFGLHIEELNEVAEFLDKNVQNYPPSAQNLTVDFLMCIDNCYLPMESWCISVTNVDNVDQNKEPASFFDSSKLSLDVSTLLKASIAAARATPMFRTISLDVFYRVEFEYRDVFEILFGKRVNCLILYCNLSHLLLRNVGLNCEVYEGPPIIELGGKQKRRNVGKVSTSLGTISLDVFYRVEFETCKDSCCSREGLREKRYKMRRTTGKRSESDAGTYLPFSPSDGLITMRTASEAAVLNKNKQDEAKADIQERKILFYLEKPLSTSGSSGSSLTDTKSFELSSSVPFFALLTASSSENRICHENNQSETVFGDSKKSIDEVAEGSAMYESVASTLVFSPSESEIAPDSKASYYSFVDSDNDSTNSQADENSENSFIKVPFALLPTGDPSNVGDFIMFLRRCEVQEFAFTFEKVDLLLKQLSQFETWQHTFDSFLAEITENAEVVNCSAFSTASAKPRTKYVPRRALLYVPGSSEKMLKKVPGIKVDSLVLEMEDGVAANAKSEARVNIRKYLDSTAGLGKHNCFELGVRVNSVASELIFEDVKELAKAEHLPQAFMIPKIDSVEDLAAVFDVFRTAYGDRRILNTDIRMIIWIESARALLDMPRILNAALNLHKSAGFFKTDAIVFGSDDFCANIGLFF</sequence>
<evidence type="ECO:0000313" key="4">
    <source>
        <dbReference type="WBParaSite" id="SMUV_0000930501-mRNA-1"/>
    </source>
</evidence>
<keyword evidence="3" id="KW-1185">Reference proteome</keyword>
<dbReference type="AlphaFoldDB" id="A0A0N5AWK3"/>
<evidence type="ECO:0000313" key="3">
    <source>
        <dbReference type="Proteomes" id="UP000046393"/>
    </source>
</evidence>
<reference evidence="4" key="1">
    <citation type="submission" date="2016-04" db="UniProtKB">
        <authorList>
            <consortium name="WormBaseParasite"/>
        </authorList>
    </citation>
    <scope>IDENTIFICATION</scope>
</reference>
<evidence type="ECO:0000256" key="1">
    <source>
        <dbReference type="ARBA" id="ARBA00022723"/>
    </source>
</evidence>
<evidence type="ECO:0000259" key="2">
    <source>
        <dbReference type="Pfam" id="PF03328"/>
    </source>
</evidence>
<dbReference type="SUPFAM" id="SSF51621">
    <property type="entry name" value="Phosphoenolpyruvate/pyruvate domain"/>
    <property type="match status" value="1"/>
</dbReference>
<dbReference type="PANTHER" id="PTHR11105:SF0">
    <property type="entry name" value="CITRAMALYL-COA LYASE, MITOCHONDRIAL"/>
    <property type="match status" value="1"/>
</dbReference>
<dbReference type="InterPro" id="IPR015813">
    <property type="entry name" value="Pyrv/PenolPyrv_kinase-like_dom"/>
</dbReference>
<dbReference type="WBParaSite" id="SMUV_0000930501-mRNA-1">
    <property type="protein sequence ID" value="SMUV_0000930501-mRNA-1"/>
    <property type="gene ID" value="SMUV_0000930501"/>
</dbReference>
<dbReference type="InterPro" id="IPR036570">
    <property type="entry name" value="HORMA_dom_sf"/>
</dbReference>
<dbReference type="InterPro" id="IPR040186">
    <property type="entry name" value="Citramalyl-CoA_lyase"/>
</dbReference>
<dbReference type="Pfam" id="PF03328">
    <property type="entry name" value="HpcH_HpaI"/>
    <property type="match status" value="1"/>
</dbReference>
<keyword evidence="1" id="KW-0479">Metal-binding</keyword>
<dbReference type="STRING" id="451379.A0A0N5AWK3"/>
<dbReference type="GO" id="GO:0046872">
    <property type="term" value="F:metal ion binding"/>
    <property type="evidence" value="ECO:0007669"/>
    <property type="project" value="UniProtKB-KW"/>
</dbReference>
<name>A0A0N5AWK3_9BILA</name>
<dbReference type="InterPro" id="IPR005000">
    <property type="entry name" value="Aldolase/citrate-lyase_domain"/>
</dbReference>
<organism evidence="3 4">
    <name type="scientific">Syphacia muris</name>
    <dbReference type="NCBI Taxonomy" id="451379"/>
    <lineage>
        <taxon>Eukaryota</taxon>
        <taxon>Metazoa</taxon>
        <taxon>Ecdysozoa</taxon>
        <taxon>Nematoda</taxon>
        <taxon>Chromadorea</taxon>
        <taxon>Rhabditida</taxon>
        <taxon>Spirurina</taxon>
        <taxon>Oxyuridomorpha</taxon>
        <taxon>Oxyuroidea</taxon>
        <taxon>Oxyuridae</taxon>
        <taxon>Syphacia</taxon>
    </lineage>
</organism>
<dbReference type="PANTHER" id="PTHR11105">
    <property type="entry name" value="CITRATE LYASE SUBUNIT BETA-RELATED"/>
    <property type="match status" value="1"/>
</dbReference>
<protein>
    <submittedName>
        <fullName evidence="4">HpcH_HpaI domain-containing protein</fullName>
    </submittedName>
</protein>
<dbReference type="Gene3D" id="3.30.900.10">
    <property type="entry name" value="HORMA domain"/>
    <property type="match status" value="1"/>
</dbReference>
<accession>A0A0N5AWK3</accession>